<name>A0ABQ9HFN2_9NEOP</name>
<dbReference type="Proteomes" id="UP001159363">
    <property type="component" value="Chromosome 4"/>
</dbReference>
<protein>
    <submittedName>
        <fullName evidence="1">Uncharacterized protein</fullName>
    </submittedName>
</protein>
<keyword evidence="2" id="KW-1185">Reference proteome</keyword>
<evidence type="ECO:0000313" key="1">
    <source>
        <dbReference type="EMBL" id="KAJ8883126.1"/>
    </source>
</evidence>
<proteinExistence type="predicted"/>
<gene>
    <name evidence="1" type="ORF">PR048_014966</name>
</gene>
<reference evidence="1 2" key="1">
    <citation type="submission" date="2023-02" db="EMBL/GenBank/DDBJ databases">
        <title>LHISI_Scaffold_Assembly.</title>
        <authorList>
            <person name="Stuart O.P."/>
            <person name="Cleave R."/>
            <person name="Magrath M.J.L."/>
            <person name="Mikheyev A.S."/>
        </authorList>
    </citation>
    <scope>NUCLEOTIDE SEQUENCE [LARGE SCALE GENOMIC DNA]</scope>
    <source>
        <strain evidence="1">Daus_M_001</strain>
        <tissue evidence="1">Leg muscle</tissue>
    </source>
</reference>
<sequence>MLKSLMTKMERLGAELATLYKILLELLLEENFGTYGPVLYDTLEAQFRALESICVIRDKYWSMLFPLVESCLSEEVLHAWMRNTVSIAKELLIGHADKLETLITFFKGKIEGEERIMFAQAGFRLSPKGKIC</sequence>
<organism evidence="1 2">
    <name type="scientific">Dryococelus australis</name>
    <dbReference type="NCBI Taxonomy" id="614101"/>
    <lineage>
        <taxon>Eukaryota</taxon>
        <taxon>Metazoa</taxon>
        <taxon>Ecdysozoa</taxon>
        <taxon>Arthropoda</taxon>
        <taxon>Hexapoda</taxon>
        <taxon>Insecta</taxon>
        <taxon>Pterygota</taxon>
        <taxon>Neoptera</taxon>
        <taxon>Polyneoptera</taxon>
        <taxon>Phasmatodea</taxon>
        <taxon>Verophasmatodea</taxon>
        <taxon>Anareolatae</taxon>
        <taxon>Phasmatidae</taxon>
        <taxon>Eurycanthinae</taxon>
        <taxon>Dryococelus</taxon>
    </lineage>
</organism>
<evidence type="ECO:0000313" key="2">
    <source>
        <dbReference type="Proteomes" id="UP001159363"/>
    </source>
</evidence>
<accession>A0ABQ9HFN2</accession>
<dbReference type="EMBL" id="JARBHB010000005">
    <property type="protein sequence ID" value="KAJ8883126.1"/>
    <property type="molecule type" value="Genomic_DNA"/>
</dbReference>
<comment type="caution">
    <text evidence="1">The sequence shown here is derived from an EMBL/GenBank/DDBJ whole genome shotgun (WGS) entry which is preliminary data.</text>
</comment>